<reference evidence="12" key="1">
    <citation type="journal article" date="2017" name="Genome Biol.">
        <title>Comparative genomics reveals high biological diversity and specific adaptations in the industrially and medically important fungal genus Aspergillus.</title>
        <authorList>
            <person name="de Vries R.P."/>
            <person name="Riley R."/>
            <person name="Wiebenga A."/>
            <person name="Aguilar-Osorio G."/>
            <person name="Amillis S."/>
            <person name="Uchima C.A."/>
            <person name="Anderluh G."/>
            <person name="Asadollahi M."/>
            <person name="Askin M."/>
            <person name="Barry K."/>
            <person name="Battaglia E."/>
            <person name="Bayram O."/>
            <person name="Benocci T."/>
            <person name="Braus-Stromeyer S.A."/>
            <person name="Caldana C."/>
            <person name="Canovas D."/>
            <person name="Cerqueira G.C."/>
            <person name="Chen F."/>
            <person name="Chen W."/>
            <person name="Choi C."/>
            <person name="Clum A."/>
            <person name="Dos Santos R.A."/>
            <person name="Damasio A.R."/>
            <person name="Diallinas G."/>
            <person name="Emri T."/>
            <person name="Fekete E."/>
            <person name="Flipphi M."/>
            <person name="Freyberg S."/>
            <person name="Gallo A."/>
            <person name="Gournas C."/>
            <person name="Habgood R."/>
            <person name="Hainaut M."/>
            <person name="Harispe M.L."/>
            <person name="Henrissat B."/>
            <person name="Hilden K.S."/>
            <person name="Hope R."/>
            <person name="Hossain A."/>
            <person name="Karabika E."/>
            <person name="Karaffa L."/>
            <person name="Karanyi Z."/>
            <person name="Krasevec N."/>
            <person name="Kuo A."/>
            <person name="Kusch H."/>
            <person name="LaButti K."/>
            <person name="Lagendijk E.L."/>
            <person name="Lapidus A."/>
            <person name="Levasseur A."/>
            <person name="Lindquist E."/>
            <person name="Lipzen A."/>
            <person name="Logrieco A.F."/>
            <person name="MacCabe A."/>
            <person name="Maekelae M.R."/>
            <person name="Malavazi I."/>
            <person name="Melin P."/>
            <person name="Meyer V."/>
            <person name="Mielnichuk N."/>
            <person name="Miskei M."/>
            <person name="Molnar A.P."/>
            <person name="Mule G."/>
            <person name="Ngan C.Y."/>
            <person name="Orejas M."/>
            <person name="Orosz E."/>
            <person name="Ouedraogo J.P."/>
            <person name="Overkamp K.M."/>
            <person name="Park H.-S."/>
            <person name="Perrone G."/>
            <person name="Piumi F."/>
            <person name="Punt P.J."/>
            <person name="Ram A.F."/>
            <person name="Ramon A."/>
            <person name="Rauscher S."/>
            <person name="Record E."/>
            <person name="Riano-Pachon D.M."/>
            <person name="Robert V."/>
            <person name="Roehrig J."/>
            <person name="Ruller R."/>
            <person name="Salamov A."/>
            <person name="Salih N.S."/>
            <person name="Samson R.A."/>
            <person name="Sandor E."/>
            <person name="Sanguinetti M."/>
            <person name="Schuetze T."/>
            <person name="Sepcic K."/>
            <person name="Shelest E."/>
            <person name="Sherlock G."/>
            <person name="Sophianopoulou V."/>
            <person name="Squina F.M."/>
            <person name="Sun H."/>
            <person name="Susca A."/>
            <person name="Todd R.B."/>
            <person name="Tsang A."/>
            <person name="Unkles S.E."/>
            <person name="van de Wiele N."/>
            <person name="van Rossen-Uffink D."/>
            <person name="Oliveira J.V."/>
            <person name="Vesth T.C."/>
            <person name="Visser J."/>
            <person name="Yu J.-H."/>
            <person name="Zhou M."/>
            <person name="Andersen M.R."/>
            <person name="Archer D.B."/>
            <person name="Baker S.E."/>
            <person name="Benoit I."/>
            <person name="Brakhage A.A."/>
            <person name="Braus G.H."/>
            <person name="Fischer R."/>
            <person name="Frisvad J.C."/>
            <person name="Goldman G.H."/>
            <person name="Houbraken J."/>
            <person name="Oakley B."/>
            <person name="Pocsi I."/>
            <person name="Scazzocchio C."/>
            <person name="Seiboth B."/>
            <person name="vanKuyk P.A."/>
            <person name="Wortman J."/>
            <person name="Dyer P.S."/>
            <person name="Grigoriev I.V."/>
        </authorList>
    </citation>
    <scope>NUCLEOTIDE SEQUENCE [LARGE SCALE GENOMIC DNA]</scope>
    <source>
        <strain evidence="12">CBS 106.47</strain>
    </source>
</reference>
<evidence type="ECO:0000256" key="8">
    <source>
        <dbReference type="ARBA" id="ARBA00045204"/>
    </source>
</evidence>
<comment type="function">
    <text evidence="8">Component of the signal peptidase complex (SPC) which catalyzes the cleavage of N-terminal signal sequences from nascent proteins as they are translocated into the lumen of the endoplasmic reticulum. Dispensable for SPC enzymatic activity.</text>
</comment>
<feature type="transmembrane region" description="Helical" evidence="10">
    <location>
        <begin position="80"/>
        <end position="100"/>
    </location>
</feature>
<comment type="subcellular location">
    <subcellularLocation>
        <location evidence="1">Endoplasmic reticulum membrane</location>
        <topology evidence="1">Multi-pass membrane protein</topology>
    </subcellularLocation>
</comment>
<comment type="similarity">
    <text evidence="2">Belongs to the SPCS1 family.</text>
</comment>
<dbReference type="Proteomes" id="UP000184063">
    <property type="component" value="Unassembled WGS sequence"/>
</dbReference>
<keyword evidence="7 10" id="KW-0472">Membrane</keyword>
<evidence type="ECO:0000256" key="4">
    <source>
        <dbReference type="ARBA" id="ARBA00022692"/>
    </source>
</evidence>
<dbReference type="VEuPathDB" id="FungiDB:ASPFODRAFT_144750"/>
<evidence type="ECO:0000256" key="2">
    <source>
        <dbReference type="ARBA" id="ARBA00005245"/>
    </source>
</evidence>
<evidence type="ECO:0000256" key="3">
    <source>
        <dbReference type="ARBA" id="ARBA00017059"/>
    </source>
</evidence>
<feature type="compositionally biased region" description="Polar residues" evidence="9">
    <location>
        <begin position="1"/>
        <end position="10"/>
    </location>
</feature>
<dbReference type="GO" id="GO:0006465">
    <property type="term" value="P:signal peptide processing"/>
    <property type="evidence" value="ECO:0007669"/>
    <property type="project" value="InterPro"/>
</dbReference>
<evidence type="ECO:0000256" key="7">
    <source>
        <dbReference type="ARBA" id="ARBA00023136"/>
    </source>
</evidence>
<dbReference type="EMBL" id="KV878249">
    <property type="protein sequence ID" value="OJZ81761.1"/>
    <property type="molecule type" value="Genomic_DNA"/>
</dbReference>
<name>A0A1M3T4U6_ASPLC</name>
<organism evidence="11 12">
    <name type="scientific">Aspergillus luchuensis (strain CBS 106.47)</name>
    <dbReference type="NCBI Taxonomy" id="1137211"/>
    <lineage>
        <taxon>Eukaryota</taxon>
        <taxon>Fungi</taxon>
        <taxon>Dikarya</taxon>
        <taxon>Ascomycota</taxon>
        <taxon>Pezizomycotina</taxon>
        <taxon>Eurotiomycetes</taxon>
        <taxon>Eurotiomycetidae</taxon>
        <taxon>Eurotiales</taxon>
        <taxon>Aspergillaceae</taxon>
        <taxon>Aspergillus</taxon>
        <taxon>Aspergillus subgen. Circumdati</taxon>
    </lineage>
</organism>
<dbReference type="GO" id="GO:0005787">
    <property type="term" value="C:signal peptidase complex"/>
    <property type="evidence" value="ECO:0007669"/>
    <property type="project" value="InterPro"/>
</dbReference>
<gene>
    <name evidence="11" type="ORF">ASPFODRAFT_144750</name>
</gene>
<evidence type="ECO:0000256" key="1">
    <source>
        <dbReference type="ARBA" id="ARBA00004477"/>
    </source>
</evidence>
<accession>A0A1M3T4U6</accession>
<dbReference type="AlphaFoldDB" id="A0A1M3T4U6"/>
<dbReference type="OrthoDB" id="263893at2759"/>
<evidence type="ECO:0000256" key="6">
    <source>
        <dbReference type="ARBA" id="ARBA00022989"/>
    </source>
</evidence>
<keyword evidence="6 10" id="KW-1133">Transmembrane helix</keyword>
<dbReference type="GO" id="GO:0045047">
    <property type="term" value="P:protein targeting to ER"/>
    <property type="evidence" value="ECO:0007669"/>
    <property type="project" value="TreeGrafter"/>
</dbReference>
<evidence type="ECO:0000256" key="10">
    <source>
        <dbReference type="SAM" id="Phobius"/>
    </source>
</evidence>
<evidence type="ECO:0000256" key="9">
    <source>
        <dbReference type="SAM" id="MobiDB-lite"/>
    </source>
</evidence>
<dbReference type="Pfam" id="PF06645">
    <property type="entry name" value="SPC12"/>
    <property type="match status" value="1"/>
</dbReference>
<proteinExistence type="inferred from homology"/>
<sequence>MRPPQANLSAGNEVKGAPSTSDRLDRTGKQSYRTLIKTSTMDSLLAPIQDALEGQIDFQGQRIAELLSTVLLVLSGDIHLTLWVGLAGTLITGLAVIPPWPMYNKNPEKWLVPLTTGVGGGAGIVVDGVKVA</sequence>
<evidence type="ECO:0000313" key="12">
    <source>
        <dbReference type="Proteomes" id="UP000184063"/>
    </source>
</evidence>
<dbReference type="PANTHER" id="PTHR13202:SF0">
    <property type="entry name" value="SIGNAL PEPTIDASE COMPLEX SUBUNIT 1"/>
    <property type="match status" value="1"/>
</dbReference>
<keyword evidence="5" id="KW-0256">Endoplasmic reticulum</keyword>
<keyword evidence="4 10" id="KW-0812">Transmembrane</keyword>
<feature type="region of interest" description="Disordered" evidence="9">
    <location>
        <begin position="1"/>
        <end position="29"/>
    </location>
</feature>
<evidence type="ECO:0000256" key="5">
    <source>
        <dbReference type="ARBA" id="ARBA00022824"/>
    </source>
</evidence>
<dbReference type="PANTHER" id="PTHR13202">
    <property type="entry name" value="MICROSOMAL SIGNAL PEPTIDASE 12 KDA SUBUNIT"/>
    <property type="match status" value="1"/>
</dbReference>
<dbReference type="InterPro" id="IPR009542">
    <property type="entry name" value="Spc1/SPCS1"/>
</dbReference>
<evidence type="ECO:0000313" key="11">
    <source>
        <dbReference type="EMBL" id="OJZ81761.1"/>
    </source>
</evidence>
<protein>
    <recommendedName>
        <fullName evidence="3">Signal peptidase complex subunit 1</fullName>
    </recommendedName>
</protein>